<organism evidence="1 2">
    <name type="scientific">Caproicibacterium argilliputei</name>
    <dbReference type="NCBI Taxonomy" id="3030016"/>
    <lineage>
        <taxon>Bacteria</taxon>
        <taxon>Bacillati</taxon>
        <taxon>Bacillota</taxon>
        <taxon>Clostridia</taxon>
        <taxon>Eubacteriales</taxon>
        <taxon>Oscillospiraceae</taxon>
        <taxon>Caproicibacterium</taxon>
    </lineage>
</organism>
<dbReference type="Proteomes" id="UP001300604">
    <property type="component" value="Chromosome"/>
</dbReference>
<dbReference type="KEGG" id="carl:PXC00_03290"/>
<name>A0AA97D975_9FIRM</name>
<gene>
    <name evidence="1" type="ORF">PXC00_03290</name>
</gene>
<evidence type="ECO:0000313" key="1">
    <source>
        <dbReference type="EMBL" id="WOC32915.1"/>
    </source>
</evidence>
<protein>
    <submittedName>
        <fullName evidence="1">Uncharacterized protein</fullName>
    </submittedName>
</protein>
<dbReference type="AlphaFoldDB" id="A0AA97D975"/>
<dbReference type="EMBL" id="CP135996">
    <property type="protein sequence ID" value="WOC32915.1"/>
    <property type="molecule type" value="Genomic_DNA"/>
</dbReference>
<reference evidence="1 2" key="1">
    <citation type="submission" date="2024-06" db="EMBL/GenBank/DDBJ databases">
        <title>Caproicibacterium argilliputei sp. nov, a novel caproic acid producing anaerobic bacterium isolated from pit mud.</title>
        <authorList>
            <person name="Xia S."/>
        </authorList>
    </citation>
    <scope>NUCLEOTIDE SEQUENCE [LARGE SCALE GENOMIC DNA]</scope>
    <source>
        <strain evidence="1 2">ZCY20-5</strain>
    </source>
</reference>
<evidence type="ECO:0000313" key="2">
    <source>
        <dbReference type="Proteomes" id="UP001300604"/>
    </source>
</evidence>
<reference evidence="2" key="2">
    <citation type="submission" date="2024-06" db="EMBL/GenBank/DDBJ databases">
        <title>Caproicibacterium argilliputei sp. nov, a novel caproic acid producing anaerobic bacterium isolated from pit mud.</title>
        <authorList>
            <person name="Zeng C."/>
        </authorList>
    </citation>
    <scope>NUCLEOTIDE SEQUENCE [LARGE SCALE GENOMIC DNA]</scope>
    <source>
        <strain evidence="2">ZCY20-5</strain>
    </source>
</reference>
<accession>A0AA97D975</accession>
<reference evidence="2" key="3">
    <citation type="submission" date="2024-06" db="EMBL/GenBank/DDBJ databases">
        <authorList>
            <person name="Zeng C."/>
        </authorList>
    </citation>
    <scope>NUCLEOTIDE SEQUENCE [LARGE SCALE GENOMIC DNA]</scope>
    <source>
        <strain evidence="2">ZCY20-5</strain>
    </source>
</reference>
<sequence length="133" mass="15247">MENKLPRLTFKLAQQIAKKYFGTAAGLRPDEDTIDVPSHFRHYRMEIGHLQICIGYTPDSNDYSRLSHSCIQLHTYLSCSGVGIFGDSIEQYIDPITLEENYDAEDEESSYLRASYVAEMEIQTCLKEVNQND</sequence>
<proteinExistence type="predicted"/>
<dbReference type="RefSeq" id="WP_275846109.1">
    <property type="nucleotide sequence ID" value="NZ_CP135996.1"/>
</dbReference>
<keyword evidence="2" id="KW-1185">Reference proteome</keyword>